<dbReference type="AlphaFoldDB" id="A0A1Z3MLH6"/>
<proteinExistence type="predicted"/>
<keyword evidence="1" id="KW-0614">Plasmid</keyword>
<evidence type="ECO:0000313" key="1">
    <source>
        <dbReference type="EMBL" id="ASD48561.1"/>
    </source>
</evidence>
<protein>
    <submittedName>
        <fullName evidence="1">Uncharacterized protein</fullName>
    </submittedName>
</protein>
<sequence>MQYILGGEQSMIQNTEDKTKNSLYFRKFFPECDMIYAGTGRS</sequence>
<geneLocation type="plasmid" evidence="1">
    <name>p1</name>
</geneLocation>
<accession>A0A1Z3MLH6</accession>
<name>A0A1Z3MLH6_KLEOX</name>
<dbReference type="EMBL" id="KY913897">
    <property type="protein sequence ID" value="ASD48561.1"/>
    <property type="molecule type" value="Genomic_DNA"/>
</dbReference>
<reference evidence="1" key="1">
    <citation type="submission" date="2017-04" db="EMBL/GenBank/DDBJ databases">
        <title>First report of Klebsiella oxytoca strain simultaneously producing NDM-1, IMP-4 and KPC-2 carbapenemases.</title>
        <authorList>
            <person name="Wang J."/>
            <person name="Li J."/>
            <person name="Yuan M."/>
            <person name="Jia Y."/>
            <person name="Zhu X."/>
            <person name="Bai L."/>
            <person name="Bai X."/>
            <person name="Fanning S."/>
        </authorList>
    </citation>
    <scope>NUCLEOTIDE SEQUENCE</scope>
    <source>
        <strain evidence="1">PKOX3</strain>
        <plasmid evidence="1">p1</plasmid>
    </source>
</reference>
<organism evidence="1">
    <name type="scientific">Klebsiella oxytoca</name>
    <dbReference type="NCBI Taxonomy" id="571"/>
    <lineage>
        <taxon>Bacteria</taxon>
        <taxon>Pseudomonadati</taxon>
        <taxon>Pseudomonadota</taxon>
        <taxon>Gammaproteobacteria</taxon>
        <taxon>Enterobacterales</taxon>
        <taxon>Enterobacteriaceae</taxon>
        <taxon>Klebsiella/Raoultella group</taxon>
        <taxon>Klebsiella</taxon>
    </lineage>
</organism>